<dbReference type="GO" id="GO:0006412">
    <property type="term" value="P:translation"/>
    <property type="evidence" value="ECO:0007669"/>
    <property type="project" value="UniProtKB-KW"/>
</dbReference>
<proteinExistence type="inferred from homology"/>
<dbReference type="Pfam" id="PF01411">
    <property type="entry name" value="tRNA-synt_2c"/>
    <property type="match status" value="1"/>
</dbReference>
<protein>
    <submittedName>
        <fullName evidence="12">Alanyl-tRNA editing protein</fullName>
    </submittedName>
</protein>
<dbReference type="InterPro" id="IPR018165">
    <property type="entry name" value="Ala-tRNA-synth_IIc_core"/>
</dbReference>
<dbReference type="Proteomes" id="UP001595945">
    <property type="component" value="Unassembled WGS sequence"/>
</dbReference>
<evidence type="ECO:0000313" key="12">
    <source>
        <dbReference type="EMBL" id="MFC4825468.1"/>
    </source>
</evidence>
<evidence type="ECO:0000256" key="2">
    <source>
        <dbReference type="ARBA" id="ARBA00022555"/>
    </source>
</evidence>
<dbReference type="Gene3D" id="3.10.310.40">
    <property type="match status" value="1"/>
</dbReference>
<evidence type="ECO:0000256" key="9">
    <source>
        <dbReference type="ARBA" id="ARBA00023146"/>
    </source>
</evidence>
<keyword evidence="9" id="KW-0030">Aminoacyl-tRNA synthetase</keyword>
<dbReference type="InterPro" id="IPR012947">
    <property type="entry name" value="tRNA_SAD"/>
</dbReference>
<dbReference type="EMBL" id="JBHSHT010000002">
    <property type="protein sequence ID" value="MFC4825468.1"/>
    <property type="molecule type" value="Genomic_DNA"/>
</dbReference>
<keyword evidence="3" id="KW-0436">Ligase</keyword>
<dbReference type="RefSeq" id="WP_254268869.1">
    <property type="nucleotide sequence ID" value="NZ_CP100400.1"/>
</dbReference>
<dbReference type="InterPro" id="IPR050058">
    <property type="entry name" value="Ala-tRNA_ligase"/>
</dbReference>
<evidence type="ECO:0000313" key="13">
    <source>
        <dbReference type="Proteomes" id="UP001595945"/>
    </source>
</evidence>
<keyword evidence="8" id="KW-0648">Protein biosynthesis</keyword>
<evidence type="ECO:0000256" key="8">
    <source>
        <dbReference type="ARBA" id="ARBA00022917"/>
    </source>
</evidence>
<dbReference type="GO" id="GO:0004812">
    <property type="term" value="F:aminoacyl-tRNA ligase activity"/>
    <property type="evidence" value="ECO:0007669"/>
    <property type="project" value="UniProtKB-KW"/>
</dbReference>
<organism evidence="12 13">
    <name type="scientific">Halorussus aquaticus</name>
    <dbReference type="NCBI Taxonomy" id="2953748"/>
    <lineage>
        <taxon>Archaea</taxon>
        <taxon>Methanobacteriati</taxon>
        <taxon>Methanobacteriota</taxon>
        <taxon>Stenosarchaea group</taxon>
        <taxon>Halobacteria</taxon>
        <taxon>Halobacteriales</taxon>
        <taxon>Haladaptataceae</taxon>
        <taxon>Halorussus</taxon>
    </lineage>
</organism>
<feature type="domain" description="Alanyl-transfer RNA synthetases family profile" evidence="11">
    <location>
        <begin position="1"/>
        <end position="245"/>
    </location>
</feature>
<evidence type="ECO:0000256" key="3">
    <source>
        <dbReference type="ARBA" id="ARBA00022598"/>
    </source>
</evidence>
<evidence type="ECO:0000256" key="1">
    <source>
        <dbReference type="ARBA" id="ARBA00008226"/>
    </source>
</evidence>
<comment type="caution">
    <text evidence="12">The sequence shown here is derived from an EMBL/GenBank/DDBJ whole genome shotgun (WGS) entry which is preliminary data.</text>
</comment>
<gene>
    <name evidence="12" type="ORF">ACFO9K_14500</name>
</gene>
<keyword evidence="6" id="KW-0067">ATP-binding</keyword>
<dbReference type="PROSITE" id="PS50860">
    <property type="entry name" value="AA_TRNA_LIGASE_II_ALA"/>
    <property type="match status" value="1"/>
</dbReference>
<keyword evidence="2" id="KW-0820">tRNA-binding</keyword>
<accession>A0ABD5Q450</accession>
<dbReference type="InterPro" id="IPR018163">
    <property type="entry name" value="Thr/Ala-tRNA-synth_IIc_edit"/>
</dbReference>
<evidence type="ECO:0000259" key="11">
    <source>
        <dbReference type="PROSITE" id="PS50860"/>
    </source>
</evidence>
<dbReference type="InterPro" id="IPR009000">
    <property type="entry name" value="Transl_B-barrel_sf"/>
</dbReference>
<evidence type="ECO:0000256" key="4">
    <source>
        <dbReference type="ARBA" id="ARBA00022741"/>
    </source>
</evidence>
<dbReference type="Gene3D" id="2.40.30.130">
    <property type="match status" value="1"/>
</dbReference>
<comment type="similarity">
    <text evidence="1">Belongs to the class-II aminoacyl-tRNA synthetase family.</text>
</comment>
<dbReference type="Gene3D" id="3.30.980.10">
    <property type="entry name" value="Threonyl-trna Synthetase, Chain A, domain 2"/>
    <property type="match status" value="1"/>
</dbReference>
<dbReference type="GO" id="GO:0000049">
    <property type="term" value="F:tRNA binding"/>
    <property type="evidence" value="ECO:0007669"/>
    <property type="project" value="UniProtKB-KW"/>
</dbReference>
<dbReference type="PANTHER" id="PTHR11777:SF9">
    <property type="entry name" value="ALANINE--TRNA LIGASE, CYTOPLASMIC"/>
    <property type="match status" value="1"/>
</dbReference>
<dbReference type="SUPFAM" id="SSF50447">
    <property type="entry name" value="Translation proteins"/>
    <property type="match status" value="1"/>
</dbReference>
<dbReference type="AlphaFoldDB" id="A0ABD5Q450"/>
<evidence type="ECO:0000256" key="7">
    <source>
        <dbReference type="ARBA" id="ARBA00022884"/>
    </source>
</evidence>
<reference evidence="12 13" key="1">
    <citation type="journal article" date="2019" name="Int. J. Syst. Evol. Microbiol.">
        <title>The Global Catalogue of Microorganisms (GCM) 10K type strain sequencing project: providing services to taxonomists for standard genome sequencing and annotation.</title>
        <authorList>
            <consortium name="The Broad Institute Genomics Platform"/>
            <consortium name="The Broad Institute Genome Sequencing Center for Infectious Disease"/>
            <person name="Wu L."/>
            <person name="Ma J."/>
        </authorList>
    </citation>
    <scope>NUCLEOTIDE SEQUENCE [LARGE SCALE GENOMIC DNA]</scope>
    <source>
        <strain evidence="12 13">XZYJ18</strain>
    </source>
</reference>
<dbReference type="InterPro" id="IPR018164">
    <property type="entry name" value="Ala-tRNA-synth_IIc_N"/>
</dbReference>
<keyword evidence="13" id="KW-1185">Reference proteome</keyword>
<evidence type="ECO:0000256" key="10">
    <source>
        <dbReference type="SAM" id="Coils"/>
    </source>
</evidence>
<evidence type="ECO:0000256" key="5">
    <source>
        <dbReference type="ARBA" id="ARBA00022833"/>
    </source>
</evidence>
<dbReference type="Pfam" id="PF07973">
    <property type="entry name" value="tRNA_SAD"/>
    <property type="match status" value="1"/>
</dbReference>
<keyword evidence="5" id="KW-0862">Zinc</keyword>
<name>A0ABD5Q450_9EURY</name>
<keyword evidence="10" id="KW-0175">Coiled coil</keyword>
<dbReference type="GeneID" id="73043814"/>
<dbReference type="SUPFAM" id="SSF55186">
    <property type="entry name" value="ThrRS/AlaRS common domain"/>
    <property type="match status" value="1"/>
</dbReference>
<keyword evidence="7" id="KW-0694">RNA-binding</keyword>
<feature type="coiled-coil region" evidence="10">
    <location>
        <begin position="268"/>
        <end position="295"/>
    </location>
</feature>
<evidence type="ECO:0000256" key="6">
    <source>
        <dbReference type="ARBA" id="ARBA00022840"/>
    </source>
</evidence>
<keyword evidence="4" id="KW-0547">Nucleotide-binding</keyword>
<dbReference type="SMART" id="SM00863">
    <property type="entry name" value="tRNA_SAD"/>
    <property type="match status" value="1"/>
</dbReference>
<sequence length="416" mass="44278">MSQLAAREPDVRRFEATVADVDGRAVTLDETHFYAESGGQPADRGTLAGTVVEDVQKREDGETVHRLADDPDLEAGETVRAEIDGEFRTYCMRAHTASHALYGAGRRILDDLGYGGFDIGEQKVRVDFTTSTDITDETLAELERLTNRAVWDSLPVSWEEIPQEEAREREEVAFNTKTEEGVMSESDAVRVVTIDGWDWAACGGTHVSNTSEIGPVTVLDRSNPGEGLTRVEFAVGPTAIRRRAADVRAAREAARTLDVGVGELPDAAERVGQQVEELESELDDARDELLDARLADLREDSVERDGGEWLVGTVSDFGPNEVADSARELAGDGAHPGEGESPSEAETPQAYDAVVLAGEDGATFVVAATDGTPDAGDIVDDVTAAFGGGGGGSPTFAQGGGLDADPADVVAFLREQ</sequence>
<dbReference type="PANTHER" id="PTHR11777">
    <property type="entry name" value="ALANYL-TRNA SYNTHETASE"/>
    <property type="match status" value="1"/>
</dbReference>
<dbReference type="GO" id="GO:0005524">
    <property type="term" value="F:ATP binding"/>
    <property type="evidence" value="ECO:0007669"/>
    <property type="project" value="UniProtKB-KW"/>
</dbReference>
<dbReference type="GO" id="GO:0002161">
    <property type="term" value="F:aminoacyl-tRNA deacylase activity"/>
    <property type="evidence" value="ECO:0007669"/>
    <property type="project" value="UniProtKB-ARBA"/>
</dbReference>